<reference evidence="4" key="1">
    <citation type="submission" date="2025-08" db="UniProtKB">
        <authorList>
            <consortium name="RefSeq"/>
        </authorList>
    </citation>
    <scope>IDENTIFICATION</scope>
    <source>
        <tissue evidence="4">Gonads</tissue>
    </source>
</reference>
<dbReference type="InParanoid" id="A0A6J2YR97"/>
<dbReference type="Pfam" id="PF00096">
    <property type="entry name" value="zf-C2H2"/>
    <property type="match status" value="2"/>
</dbReference>
<feature type="domain" description="C2H2-type" evidence="2">
    <location>
        <begin position="75"/>
        <end position="102"/>
    </location>
</feature>
<dbReference type="RefSeq" id="XP_030765786.1">
    <property type="nucleotide sequence ID" value="XM_030909926.1"/>
</dbReference>
<evidence type="ECO:0000313" key="3">
    <source>
        <dbReference type="Proteomes" id="UP000504635"/>
    </source>
</evidence>
<dbReference type="SMART" id="SM00355">
    <property type="entry name" value="ZnF_C2H2"/>
    <property type="match status" value="4"/>
</dbReference>
<dbReference type="GeneID" id="115889850"/>
<keyword evidence="3" id="KW-1185">Reference proteome</keyword>
<proteinExistence type="predicted"/>
<dbReference type="InterPro" id="IPR013087">
    <property type="entry name" value="Znf_C2H2_type"/>
</dbReference>
<organism evidence="3 4">
    <name type="scientific">Sitophilus oryzae</name>
    <name type="common">Rice weevil</name>
    <name type="synonym">Curculio oryzae</name>
    <dbReference type="NCBI Taxonomy" id="7048"/>
    <lineage>
        <taxon>Eukaryota</taxon>
        <taxon>Metazoa</taxon>
        <taxon>Ecdysozoa</taxon>
        <taxon>Arthropoda</taxon>
        <taxon>Hexapoda</taxon>
        <taxon>Insecta</taxon>
        <taxon>Pterygota</taxon>
        <taxon>Neoptera</taxon>
        <taxon>Endopterygota</taxon>
        <taxon>Coleoptera</taxon>
        <taxon>Polyphaga</taxon>
        <taxon>Cucujiformia</taxon>
        <taxon>Curculionidae</taxon>
        <taxon>Dryophthorinae</taxon>
        <taxon>Sitophilus</taxon>
    </lineage>
</organism>
<keyword evidence="1" id="KW-0862">Zinc</keyword>
<feature type="domain" description="C2H2-type" evidence="2">
    <location>
        <begin position="9"/>
        <end position="36"/>
    </location>
</feature>
<sequence>MAFGLGERLTCHKCNSSFKNECNLAKHIKYECGKEARFFCDHCSTKSKRRYDIKMHMFKQHGVPFKKEKKNGDRLTCHKCHKSLKNKMTLRKHVKYQCGKEATYFCNYCPLKSKRHYDLKMHIYNKHAASVLKKKKDA</sequence>
<gene>
    <name evidence="4" type="primary">LOC115889850</name>
</gene>
<dbReference type="OrthoDB" id="10004641at2759"/>
<protein>
    <submittedName>
        <fullName evidence="4">GDNF-inducible zinc finger protein 1-like</fullName>
    </submittedName>
</protein>
<evidence type="ECO:0000256" key="1">
    <source>
        <dbReference type="PROSITE-ProRule" id="PRU00042"/>
    </source>
</evidence>
<evidence type="ECO:0000313" key="4">
    <source>
        <dbReference type="RefSeq" id="XP_030765786.1"/>
    </source>
</evidence>
<dbReference type="KEGG" id="soy:115889850"/>
<dbReference type="Proteomes" id="UP000504635">
    <property type="component" value="Unplaced"/>
</dbReference>
<accession>A0A6J2YR97</accession>
<keyword evidence="1" id="KW-0863">Zinc-finger</keyword>
<dbReference type="AlphaFoldDB" id="A0A6J2YR97"/>
<evidence type="ECO:0000259" key="2">
    <source>
        <dbReference type="PROSITE" id="PS50157"/>
    </source>
</evidence>
<dbReference type="PROSITE" id="PS50157">
    <property type="entry name" value="ZINC_FINGER_C2H2_2"/>
    <property type="match status" value="2"/>
</dbReference>
<dbReference type="Gene3D" id="3.30.160.60">
    <property type="entry name" value="Classic Zinc Finger"/>
    <property type="match status" value="2"/>
</dbReference>
<name>A0A6J2YR97_SITOR</name>
<dbReference type="GO" id="GO:0008270">
    <property type="term" value="F:zinc ion binding"/>
    <property type="evidence" value="ECO:0007669"/>
    <property type="project" value="UniProtKB-KW"/>
</dbReference>
<keyword evidence="1" id="KW-0479">Metal-binding</keyword>